<dbReference type="PANTHER" id="PTHR30251">
    <property type="entry name" value="PILUS ASSEMBLY CHAPERONE"/>
    <property type="match status" value="1"/>
</dbReference>
<gene>
    <name evidence="3" type="primary">papD</name>
    <name evidence="3" type="ORF">BV95_03046</name>
</gene>
<dbReference type="InterPro" id="IPR013783">
    <property type="entry name" value="Ig-like_fold"/>
</dbReference>
<name>A0A081RBW2_SPHCR</name>
<evidence type="ECO:0000313" key="3">
    <source>
        <dbReference type="EMBL" id="KEQ52685.1"/>
    </source>
</evidence>
<evidence type="ECO:0000256" key="1">
    <source>
        <dbReference type="SAM" id="SignalP"/>
    </source>
</evidence>
<sequence>MTGKGHGAGIFGILAVGLCALLSATATPAEAAALRVLPVRIELAADKQFCALTVANDDAAATTIQIRGYGWRKDGEGNDRLDPDAGPAVNPSIVSIPAGETRLIRCSLPAGGGGREESYRLVIDELPTGPVAPGMLRTLLRISIPLFRAPAGAAPMLDWAMVKGGGGQPRIAIANRGDRHVQVAGVSLYPSGSGKAATLERGFYLLAGGRIELPLETPAAIARVEVQTTKGTLVASRADGER</sequence>
<keyword evidence="1" id="KW-0732">Signal</keyword>
<dbReference type="OrthoDB" id="511700at2"/>
<dbReference type="RefSeq" id="WP_081873400.1">
    <property type="nucleotide sequence ID" value="NZ_JFHR01000037.1"/>
</dbReference>
<organism evidence="3 4">
    <name type="scientific">Sphingobium chlorophenolicum</name>
    <dbReference type="NCBI Taxonomy" id="46429"/>
    <lineage>
        <taxon>Bacteria</taxon>
        <taxon>Pseudomonadati</taxon>
        <taxon>Pseudomonadota</taxon>
        <taxon>Alphaproteobacteria</taxon>
        <taxon>Sphingomonadales</taxon>
        <taxon>Sphingomonadaceae</taxon>
        <taxon>Sphingobium</taxon>
    </lineage>
</organism>
<evidence type="ECO:0000313" key="4">
    <source>
        <dbReference type="Proteomes" id="UP000028411"/>
    </source>
</evidence>
<dbReference type="InterPro" id="IPR050643">
    <property type="entry name" value="Periplasmic_pilus_chap"/>
</dbReference>
<protein>
    <submittedName>
        <fullName evidence="3">P pilus assembly protein, chaperone PapD</fullName>
    </submittedName>
</protein>
<dbReference type="Proteomes" id="UP000028411">
    <property type="component" value="Unassembled WGS sequence"/>
</dbReference>
<comment type="caution">
    <text evidence="3">The sequence shown here is derived from an EMBL/GenBank/DDBJ whole genome shotgun (WGS) entry which is preliminary data.</text>
</comment>
<dbReference type="AlphaFoldDB" id="A0A081RBW2"/>
<dbReference type="PANTHER" id="PTHR30251:SF4">
    <property type="entry name" value="SLR1668 PROTEIN"/>
    <property type="match status" value="1"/>
</dbReference>
<feature type="domain" description="Pili assembly chaperone N-terminal" evidence="2">
    <location>
        <begin position="35"/>
        <end position="152"/>
    </location>
</feature>
<evidence type="ECO:0000259" key="2">
    <source>
        <dbReference type="Pfam" id="PF00345"/>
    </source>
</evidence>
<dbReference type="InterPro" id="IPR008962">
    <property type="entry name" value="PapD-like_sf"/>
</dbReference>
<proteinExistence type="predicted"/>
<dbReference type="Pfam" id="PF00345">
    <property type="entry name" value="PapD_N"/>
    <property type="match status" value="1"/>
</dbReference>
<feature type="signal peptide" evidence="1">
    <location>
        <begin position="1"/>
        <end position="31"/>
    </location>
</feature>
<dbReference type="SUPFAM" id="SSF49354">
    <property type="entry name" value="PapD-like"/>
    <property type="match status" value="1"/>
</dbReference>
<dbReference type="eggNOG" id="COG3121">
    <property type="taxonomic scope" value="Bacteria"/>
</dbReference>
<dbReference type="EMBL" id="JFHR01000037">
    <property type="protein sequence ID" value="KEQ52685.1"/>
    <property type="molecule type" value="Genomic_DNA"/>
</dbReference>
<reference evidence="3 4" key="1">
    <citation type="submission" date="2014-02" db="EMBL/GenBank/DDBJ databases">
        <title>Whole genome sequence of Sphingobium chlorophenolicum NBRC 16172.</title>
        <authorList>
            <person name="Gan H.M."/>
            <person name="Gan H.Y."/>
            <person name="Chew T.H."/>
            <person name="Savka M.A."/>
        </authorList>
    </citation>
    <scope>NUCLEOTIDE SEQUENCE [LARGE SCALE GENOMIC DNA]</scope>
    <source>
        <strain evidence="3 4">NBRC 16172</strain>
    </source>
</reference>
<accession>A0A081RBW2</accession>
<dbReference type="GO" id="GO:0030288">
    <property type="term" value="C:outer membrane-bounded periplasmic space"/>
    <property type="evidence" value="ECO:0007669"/>
    <property type="project" value="InterPro"/>
</dbReference>
<dbReference type="InterPro" id="IPR016147">
    <property type="entry name" value="Pili_assmbl_chaperone_N"/>
</dbReference>
<feature type="chain" id="PRO_5001763239" evidence="1">
    <location>
        <begin position="32"/>
        <end position="242"/>
    </location>
</feature>
<dbReference type="PATRIC" id="fig|46429.4.peg.3019"/>
<dbReference type="GO" id="GO:0071555">
    <property type="term" value="P:cell wall organization"/>
    <property type="evidence" value="ECO:0007669"/>
    <property type="project" value="InterPro"/>
</dbReference>
<dbReference type="Gene3D" id="2.60.40.10">
    <property type="entry name" value="Immunoglobulins"/>
    <property type="match status" value="1"/>
</dbReference>